<dbReference type="EMBL" id="HE575318">
    <property type="protein sequence ID" value="CCC90331.1"/>
    <property type="molecule type" value="Genomic_DNA"/>
</dbReference>
<sequence>MQRSAIRFAAALAPSRCWRSPAVSSATVTMQPMHVHCRSTHVYEASAKGAEVGARNEAAFMNYEPFRPRDLRGMFAMPHTVNLLTITPLYCLAVAVASWTWGLFYWDMYCRCHYETVLIQRPEGLK</sequence>
<proteinExistence type="predicted"/>
<organism evidence="2">
    <name type="scientific">Trypanosoma congolense (strain IL3000)</name>
    <dbReference type="NCBI Taxonomy" id="1068625"/>
    <lineage>
        <taxon>Eukaryota</taxon>
        <taxon>Discoba</taxon>
        <taxon>Euglenozoa</taxon>
        <taxon>Kinetoplastea</taxon>
        <taxon>Metakinetoplastina</taxon>
        <taxon>Trypanosomatida</taxon>
        <taxon>Trypanosomatidae</taxon>
        <taxon>Trypanosoma</taxon>
        <taxon>Nannomonas</taxon>
    </lineage>
</organism>
<dbReference type="AlphaFoldDB" id="G0UMC5"/>
<keyword evidence="1" id="KW-1133">Transmembrane helix</keyword>
<feature type="transmembrane region" description="Helical" evidence="1">
    <location>
        <begin position="81"/>
        <end position="106"/>
    </location>
</feature>
<name>G0UMC5_TRYCI</name>
<reference evidence="2" key="1">
    <citation type="journal article" date="2012" name="Proc. Natl. Acad. Sci. U.S.A.">
        <title>Antigenic diversity is generated by distinct evolutionary mechanisms in African trypanosome species.</title>
        <authorList>
            <person name="Jackson A.P."/>
            <person name="Berry A."/>
            <person name="Aslett M."/>
            <person name="Allison H.C."/>
            <person name="Burton P."/>
            <person name="Vavrova-Anderson J."/>
            <person name="Brown R."/>
            <person name="Browne H."/>
            <person name="Corton N."/>
            <person name="Hauser H."/>
            <person name="Gamble J."/>
            <person name="Gilderthorp R."/>
            <person name="Marcello L."/>
            <person name="McQuillan J."/>
            <person name="Otto T.D."/>
            <person name="Quail M.A."/>
            <person name="Sanders M.J."/>
            <person name="van Tonder A."/>
            <person name="Ginger M.L."/>
            <person name="Field M.C."/>
            <person name="Barry J.D."/>
            <person name="Hertz-Fowler C."/>
            <person name="Berriman M."/>
        </authorList>
    </citation>
    <scope>NUCLEOTIDE SEQUENCE</scope>
    <source>
        <strain evidence="2">IL3000</strain>
    </source>
</reference>
<evidence type="ECO:0000313" key="2">
    <source>
        <dbReference type="EMBL" id="CCC90331.1"/>
    </source>
</evidence>
<evidence type="ECO:0000256" key="1">
    <source>
        <dbReference type="SAM" id="Phobius"/>
    </source>
</evidence>
<keyword evidence="1" id="KW-0812">Transmembrane</keyword>
<gene>
    <name evidence="2" type="ORF">TCIL3000_5_160</name>
</gene>
<accession>G0UMC5</accession>
<protein>
    <submittedName>
        <fullName evidence="2">Uncharacterized protein TCIL3000_5_160</fullName>
    </submittedName>
</protein>
<keyword evidence="1" id="KW-0472">Membrane</keyword>
<dbReference type="VEuPathDB" id="TriTrypDB:TcIL3000_5_160"/>